<comment type="caution">
    <text evidence="1">The sequence shown here is derived from an EMBL/GenBank/DDBJ whole genome shotgun (WGS) entry which is preliminary data.</text>
</comment>
<gene>
    <name evidence="1" type="ORF">L1987_55085</name>
</gene>
<proteinExistence type="predicted"/>
<accession>A0ACB9E8K9</accession>
<reference evidence="1 2" key="2">
    <citation type="journal article" date="2022" name="Mol. Ecol. Resour.">
        <title>The genomes of chicory, endive, great burdock and yacon provide insights into Asteraceae paleo-polyploidization history and plant inulin production.</title>
        <authorList>
            <person name="Fan W."/>
            <person name="Wang S."/>
            <person name="Wang H."/>
            <person name="Wang A."/>
            <person name="Jiang F."/>
            <person name="Liu H."/>
            <person name="Zhao H."/>
            <person name="Xu D."/>
            <person name="Zhang Y."/>
        </authorList>
    </citation>
    <scope>NUCLEOTIDE SEQUENCE [LARGE SCALE GENOMIC DNA]</scope>
    <source>
        <strain evidence="2">cv. Yunnan</strain>
        <tissue evidence="1">Leaves</tissue>
    </source>
</reference>
<name>A0ACB9E8K9_9ASTR</name>
<evidence type="ECO:0000313" key="2">
    <source>
        <dbReference type="Proteomes" id="UP001056120"/>
    </source>
</evidence>
<protein>
    <submittedName>
        <fullName evidence="1">Uncharacterized protein</fullName>
    </submittedName>
</protein>
<dbReference type="Proteomes" id="UP001056120">
    <property type="component" value="Linkage Group LG18"/>
</dbReference>
<organism evidence="1 2">
    <name type="scientific">Smallanthus sonchifolius</name>
    <dbReference type="NCBI Taxonomy" id="185202"/>
    <lineage>
        <taxon>Eukaryota</taxon>
        <taxon>Viridiplantae</taxon>
        <taxon>Streptophyta</taxon>
        <taxon>Embryophyta</taxon>
        <taxon>Tracheophyta</taxon>
        <taxon>Spermatophyta</taxon>
        <taxon>Magnoliopsida</taxon>
        <taxon>eudicotyledons</taxon>
        <taxon>Gunneridae</taxon>
        <taxon>Pentapetalae</taxon>
        <taxon>asterids</taxon>
        <taxon>campanulids</taxon>
        <taxon>Asterales</taxon>
        <taxon>Asteraceae</taxon>
        <taxon>Asteroideae</taxon>
        <taxon>Heliantheae alliance</taxon>
        <taxon>Millerieae</taxon>
        <taxon>Smallanthus</taxon>
    </lineage>
</organism>
<sequence>MGFCQSKPEDIPPSMESLLSEATPLANDDDTASLDANSRETSAEEKGSDCVDQFVGLKKCIQTNPDAFKLDVLERSEDDT</sequence>
<reference evidence="2" key="1">
    <citation type="journal article" date="2022" name="Mol. Ecol. Resour.">
        <title>The genomes of chicory, endive, great burdock and yacon provide insights into Asteraceae palaeo-polyploidization history and plant inulin production.</title>
        <authorList>
            <person name="Fan W."/>
            <person name="Wang S."/>
            <person name="Wang H."/>
            <person name="Wang A."/>
            <person name="Jiang F."/>
            <person name="Liu H."/>
            <person name="Zhao H."/>
            <person name="Xu D."/>
            <person name="Zhang Y."/>
        </authorList>
    </citation>
    <scope>NUCLEOTIDE SEQUENCE [LARGE SCALE GENOMIC DNA]</scope>
    <source>
        <strain evidence="2">cv. Yunnan</strain>
    </source>
</reference>
<dbReference type="EMBL" id="CM042035">
    <property type="protein sequence ID" value="KAI3755289.1"/>
    <property type="molecule type" value="Genomic_DNA"/>
</dbReference>
<keyword evidence="2" id="KW-1185">Reference proteome</keyword>
<evidence type="ECO:0000313" key="1">
    <source>
        <dbReference type="EMBL" id="KAI3755289.1"/>
    </source>
</evidence>